<keyword evidence="2" id="KW-1185">Reference proteome</keyword>
<evidence type="ECO:0000313" key="2">
    <source>
        <dbReference type="Proteomes" id="UP000317365"/>
    </source>
</evidence>
<dbReference type="AlphaFoldDB" id="A0A515ESA8"/>
<evidence type="ECO:0000313" key="1">
    <source>
        <dbReference type="EMBL" id="QDL55545.1"/>
    </source>
</evidence>
<name>A0A515ESA8_9BURK</name>
<dbReference type="Proteomes" id="UP000317365">
    <property type="component" value="Chromosome"/>
</dbReference>
<accession>A0A515ESA8</accession>
<proteinExistence type="predicted"/>
<sequence>MRIQKDLFHHDGASAAPIVKRNTPSLAQSKRPLVAVASADTFVAAQTSAANDSVTLSQNPFTELPNLLLARVG</sequence>
<dbReference type="RefSeq" id="WP_142812701.1">
    <property type="nucleotide sequence ID" value="NZ_CP036282.1"/>
</dbReference>
<reference evidence="2" key="2">
    <citation type="journal article" date="2020" name="Int. J. Syst. Evol. Microbiol.">
        <title>Genomic insights into a novel species Rhodoferax aquaticus sp. nov., isolated from freshwater.</title>
        <authorList>
            <person name="Li T."/>
            <person name="Zhuo Y."/>
            <person name="Jin C.Z."/>
            <person name="Wu X."/>
            <person name="Ko S.R."/>
            <person name="Jin F.J."/>
            <person name="Ahn C.Y."/>
            <person name="Oh H.M."/>
            <person name="Lee H.G."/>
            <person name="Jin L."/>
        </authorList>
    </citation>
    <scope>NUCLEOTIDE SEQUENCE [LARGE SCALE GENOMIC DNA]</scope>
    <source>
        <strain evidence="2">Gr-4</strain>
    </source>
</reference>
<reference evidence="2" key="1">
    <citation type="submission" date="2019-02" db="EMBL/GenBank/DDBJ databases">
        <title>Complete genome sequence of Rhodoferax sp. Gr-4.</title>
        <authorList>
            <person name="Jin L."/>
        </authorList>
    </citation>
    <scope>NUCLEOTIDE SEQUENCE [LARGE SCALE GENOMIC DNA]</scope>
    <source>
        <strain evidence="2">Gr-4</strain>
    </source>
</reference>
<protein>
    <submittedName>
        <fullName evidence="1">Uncharacterized protein</fullName>
    </submittedName>
</protein>
<gene>
    <name evidence="1" type="ORF">EXZ61_15930</name>
</gene>
<dbReference type="EMBL" id="CP036282">
    <property type="protein sequence ID" value="QDL55545.1"/>
    <property type="molecule type" value="Genomic_DNA"/>
</dbReference>
<organism evidence="1 2">
    <name type="scientific">Rhodoferax aquaticus</name>
    <dbReference type="NCBI Taxonomy" id="2527691"/>
    <lineage>
        <taxon>Bacteria</taxon>
        <taxon>Pseudomonadati</taxon>
        <taxon>Pseudomonadota</taxon>
        <taxon>Betaproteobacteria</taxon>
        <taxon>Burkholderiales</taxon>
        <taxon>Comamonadaceae</taxon>
        <taxon>Rhodoferax</taxon>
    </lineage>
</organism>
<dbReference type="KEGG" id="rhg:EXZ61_15930"/>